<dbReference type="PANTHER" id="PTHR21262:SF36">
    <property type="entry name" value="BIFUNCTIONAL (P)PPGPP SYNTHASE_HYDROLASE SPOT"/>
    <property type="match status" value="1"/>
</dbReference>
<proteinExistence type="inferred from homology"/>
<dbReference type="PROSITE" id="PS51671">
    <property type="entry name" value="ACT"/>
    <property type="match status" value="1"/>
</dbReference>
<dbReference type="CDD" id="cd01668">
    <property type="entry name" value="TGS_RSH"/>
    <property type="match status" value="1"/>
</dbReference>
<dbReference type="PROSITE" id="PS51831">
    <property type="entry name" value="HD"/>
    <property type="match status" value="1"/>
</dbReference>
<feature type="domain" description="HD" evidence="3">
    <location>
        <begin position="45"/>
        <end position="144"/>
    </location>
</feature>
<dbReference type="RefSeq" id="WP_011341011.1">
    <property type="nucleotide sequence ID" value="NC_007498.2"/>
</dbReference>
<dbReference type="Pfam" id="PF19296">
    <property type="entry name" value="RelA_AH_RIS"/>
    <property type="match status" value="1"/>
</dbReference>
<dbReference type="SMART" id="SM00954">
    <property type="entry name" value="RelA_SpoT"/>
    <property type="match status" value="1"/>
</dbReference>
<dbReference type="Pfam" id="PF13291">
    <property type="entry name" value="ACT_4"/>
    <property type="match status" value="1"/>
</dbReference>
<dbReference type="GO" id="GO:0015969">
    <property type="term" value="P:guanosine tetraphosphate metabolic process"/>
    <property type="evidence" value="ECO:0007669"/>
    <property type="project" value="InterPro"/>
</dbReference>
<dbReference type="SUPFAM" id="SSF81301">
    <property type="entry name" value="Nucleotidyltransferase"/>
    <property type="match status" value="1"/>
</dbReference>
<dbReference type="FunFam" id="3.10.20.30:FF:000002">
    <property type="entry name" value="GTP pyrophosphokinase (RelA/SpoT)"/>
    <property type="match status" value="1"/>
</dbReference>
<dbReference type="Gene3D" id="1.10.3210.10">
    <property type="entry name" value="Hypothetical protein af1432"/>
    <property type="match status" value="1"/>
</dbReference>
<dbReference type="KEGG" id="pca:Pcar_1287"/>
<dbReference type="InterPro" id="IPR012676">
    <property type="entry name" value="TGS-like"/>
</dbReference>
<evidence type="ECO:0000259" key="3">
    <source>
        <dbReference type="PROSITE" id="PS51831"/>
    </source>
</evidence>
<dbReference type="InterPro" id="IPR033655">
    <property type="entry name" value="TGS_RelA/SpoT"/>
</dbReference>
<dbReference type="HOGENOM" id="CLU_012300_3_0_7"/>
<dbReference type="PROSITE" id="PS51880">
    <property type="entry name" value="TGS"/>
    <property type="match status" value="1"/>
</dbReference>
<dbReference type="GO" id="GO:0015949">
    <property type="term" value="P:nucleobase-containing small molecule interconversion"/>
    <property type="evidence" value="ECO:0007669"/>
    <property type="project" value="UniProtKB-ARBA"/>
</dbReference>
<dbReference type="Pfam" id="PF13328">
    <property type="entry name" value="HD_4"/>
    <property type="match status" value="1"/>
</dbReference>
<dbReference type="eggNOG" id="COG0317">
    <property type="taxonomic scope" value="Bacteria"/>
</dbReference>
<dbReference type="CDD" id="cd05399">
    <property type="entry name" value="NT_Rel-Spo_like"/>
    <property type="match status" value="1"/>
</dbReference>
<reference evidence="5 6" key="2">
    <citation type="journal article" date="2012" name="BMC Genomics">
        <title>The genome of Pelobacter carbinolicus reveals surprising metabolic capabilities and physiological features.</title>
        <authorList>
            <person name="Aklujkar M."/>
            <person name="Haveman S.A."/>
            <person name="Didonato R.Jr."/>
            <person name="Chertkov O."/>
            <person name="Han C.S."/>
            <person name="Land M.L."/>
            <person name="Brown P."/>
            <person name="Lovley D.R."/>
        </authorList>
    </citation>
    <scope>NUCLEOTIDE SEQUENCE [LARGE SCALE GENOMIC DNA]</scope>
    <source>
        <strain evidence="6">DSM 2380 / NBRC 103641 / GraBd1</strain>
    </source>
</reference>
<dbReference type="FunFam" id="3.30.460.10:FF:000001">
    <property type="entry name" value="GTP pyrophosphokinase RelA"/>
    <property type="match status" value="1"/>
</dbReference>
<evidence type="ECO:0000313" key="6">
    <source>
        <dbReference type="Proteomes" id="UP000002534"/>
    </source>
</evidence>
<comment type="similarity">
    <text evidence="1">Belongs to the relA/spoT family.</text>
</comment>
<dbReference type="Gene3D" id="3.30.70.260">
    <property type="match status" value="1"/>
</dbReference>
<evidence type="ECO:0000313" key="5">
    <source>
        <dbReference type="EMBL" id="ABA88536.1"/>
    </source>
</evidence>
<gene>
    <name evidence="5" type="primary">relA-1</name>
    <name evidence="5" type="ordered locus">Pcar_1287</name>
</gene>
<dbReference type="InterPro" id="IPR004095">
    <property type="entry name" value="TGS"/>
</dbReference>
<keyword evidence="5" id="KW-0808">Transferase</keyword>
<dbReference type="InterPro" id="IPR004811">
    <property type="entry name" value="RelA/Spo_fam"/>
</dbReference>
<dbReference type="Gene3D" id="3.10.20.30">
    <property type="match status" value="1"/>
</dbReference>
<dbReference type="FunFam" id="1.10.3210.10:FF:000001">
    <property type="entry name" value="GTP pyrophosphokinase RelA"/>
    <property type="match status" value="1"/>
</dbReference>
<dbReference type="Pfam" id="PF02824">
    <property type="entry name" value="TGS"/>
    <property type="match status" value="1"/>
</dbReference>
<dbReference type="SUPFAM" id="SSF81271">
    <property type="entry name" value="TGS-like"/>
    <property type="match status" value="1"/>
</dbReference>
<keyword evidence="6" id="KW-1185">Reference proteome</keyword>
<reference evidence="6" key="1">
    <citation type="submission" date="2005-10" db="EMBL/GenBank/DDBJ databases">
        <title>Complete sequence of Pelobacter carbinolicus DSM 2380.</title>
        <authorList>
            <person name="Copeland A."/>
            <person name="Lucas S."/>
            <person name="Lapidus A."/>
            <person name="Barry K."/>
            <person name="Detter J.C."/>
            <person name="Glavina T."/>
            <person name="Hammon N."/>
            <person name="Israni S."/>
            <person name="Pitluck S."/>
            <person name="Chertkov O."/>
            <person name="Schmutz J."/>
            <person name="Larimer F."/>
            <person name="Land M."/>
            <person name="Kyrpides N."/>
            <person name="Ivanova N."/>
            <person name="Richardson P."/>
        </authorList>
    </citation>
    <scope>NUCLEOTIDE SEQUENCE [LARGE SCALE GENOMIC DNA]</scope>
    <source>
        <strain evidence="6">DSM 2380 / NBRC 103641 / GraBd1</strain>
    </source>
</reference>
<dbReference type="SUPFAM" id="SSF55021">
    <property type="entry name" value="ACT-like"/>
    <property type="match status" value="1"/>
</dbReference>
<protein>
    <submittedName>
        <fullName evidence="5">GTP/GDP 3'-pyrophosphokinase and (P)ppGpp 3'-pyrophosphohydrolase</fullName>
    </submittedName>
</protein>
<keyword evidence="5" id="KW-0378">Hydrolase</keyword>
<dbReference type="EMBL" id="CP000142">
    <property type="protein sequence ID" value="ABA88536.1"/>
    <property type="molecule type" value="Genomic_DNA"/>
</dbReference>
<dbReference type="SUPFAM" id="SSF109604">
    <property type="entry name" value="HD-domain/PDEase-like"/>
    <property type="match status" value="1"/>
</dbReference>
<sequence length="718" mass="81308">MLRLDEIIEKILLYNPQADVDVLRKAYVYSAKVHRGQSRLSGEPYLNHSLEIANILIRLKMDVPTITTGLLHDILQQNLVDATELQTHFGENVGELVQSLTRLGRITFTTSEEQQAENFRKMLLAMASDIRVILVKLAERLHDMRTLESRDAAEQRRIAQETLDIYAPLANRLGISWMKCELEDLSLRYVLPEVYSELRTKVELQSKNRAGYVEEVRKQLYEKMVQNGIEGECYGRQKHLYSIWRKMQRQGIEFEQVYDLIAFRVLVKDVRDCYAMLGVIHAAWKPIASRFKDYIAMPKANMYQSLHTTVIGPYGERMEVQIRTEEMHRVAEEGIAAHWKYKEGRGGDSVVTKDEKQFGWLRQMLDSQQEFSDSHEFVGSVKGDLFSEEVYVFSPKGEVKAFPRGATPIDFAYSVHTEVGNRCVGARVNGKLVPLKTPLSNGDVVEVVTSPNQTPSKDWLKFVVTSRAASKIRHWVKTQQREKSIELGKELFEKRLRKYGCSLKKVLASKEFSQAMQELGYHASADLLAGIGYGKVPLGQVVSRVIPADVRRPETEDKETLLPEAGPVRKKPSSAIKIQGIGDIMVRFAKCCNPLPGDPVVGFITRGRGITVHTVDCPSVLESDADRQIEVEWDVKKKASHTAKIRLATEDRKGVLANVSNAISACEANISSASVQRTKTHKSLIVFAVEVDDVEHLNRVINALHQVKGVYQVDRLRH</sequence>
<dbReference type="GO" id="GO:0042594">
    <property type="term" value="P:response to starvation"/>
    <property type="evidence" value="ECO:0007669"/>
    <property type="project" value="TreeGrafter"/>
</dbReference>
<organism evidence="5 6">
    <name type="scientific">Syntrophotalea carbinolica (strain DSM 2380 / NBRC 103641 / GraBd1)</name>
    <name type="common">Pelobacter carbinolicus</name>
    <dbReference type="NCBI Taxonomy" id="338963"/>
    <lineage>
        <taxon>Bacteria</taxon>
        <taxon>Pseudomonadati</taxon>
        <taxon>Thermodesulfobacteriota</taxon>
        <taxon>Desulfuromonadia</taxon>
        <taxon>Desulfuromonadales</taxon>
        <taxon>Syntrophotaleaceae</taxon>
        <taxon>Syntrophotalea</taxon>
    </lineage>
</organism>
<dbReference type="AlphaFoldDB" id="Q3A521"/>
<dbReference type="GO" id="GO:0008728">
    <property type="term" value="F:GTP diphosphokinase activity"/>
    <property type="evidence" value="ECO:0007669"/>
    <property type="project" value="TreeGrafter"/>
</dbReference>
<dbReference type="GO" id="GO:0008893">
    <property type="term" value="F:guanosine-3',5'-bis(diphosphate) 3'-diphosphatase activity"/>
    <property type="evidence" value="ECO:0007669"/>
    <property type="project" value="TreeGrafter"/>
</dbReference>
<dbReference type="GO" id="GO:0016301">
    <property type="term" value="F:kinase activity"/>
    <property type="evidence" value="ECO:0007669"/>
    <property type="project" value="UniProtKB-KW"/>
</dbReference>
<feature type="domain" description="TGS" evidence="4">
    <location>
        <begin position="386"/>
        <end position="449"/>
    </location>
</feature>
<dbReference type="InterPro" id="IPR006674">
    <property type="entry name" value="HD_domain"/>
</dbReference>
<name>Q3A521_SYNC1</name>
<accession>Q3A521</accession>
<keyword evidence="5" id="KW-0418">Kinase</keyword>
<evidence type="ECO:0000256" key="1">
    <source>
        <dbReference type="RuleBase" id="RU003847"/>
    </source>
</evidence>
<dbReference type="STRING" id="338963.Pcar_1287"/>
<dbReference type="InterPro" id="IPR007685">
    <property type="entry name" value="RelA_SpoT"/>
</dbReference>
<dbReference type="InterPro" id="IPR002912">
    <property type="entry name" value="ACT_dom"/>
</dbReference>
<dbReference type="GO" id="GO:0005886">
    <property type="term" value="C:plasma membrane"/>
    <property type="evidence" value="ECO:0007669"/>
    <property type="project" value="TreeGrafter"/>
</dbReference>
<dbReference type="InterPro" id="IPR043519">
    <property type="entry name" value="NT_sf"/>
</dbReference>
<dbReference type="Pfam" id="PF04607">
    <property type="entry name" value="RelA_SpoT"/>
    <property type="match status" value="1"/>
</dbReference>
<feature type="domain" description="ACT" evidence="2">
    <location>
        <begin position="644"/>
        <end position="718"/>
    </location>
</feature>
<evidence type="ECO:0000259" key="4">
    <source>
        <dbReference type="PROSITE" id="PS51880"/>
    </source>
</evidence>
<dbReference type="CDD" id="cd04876">
    <property type="entry name" value="ACT_RelA-SpoT"/>
    <property type="match status" value="1"/>
</dbReference>
<dbReference type="InterPro" id="IPR012675">
    <property type="entry name" value="Beta-grasp_dom_sf"/>
</dbReference>
<evidence type="ECO:0000259" key="2">
    <source>
        <dbReference type="PROSITE" id="PS51671"/>
    </source>
</evidence>
<dbReference type="PANTHER" id="PTHR21262">
    <property type="entry name" value="GUANOSINE-3',5'-BIS DIPHOSPHATE 3'-PYROPHOSPHOHYDROLASE"/>
    <property type="match status" value="1"/>
</dbReference>
<dbReference type="InterPro" id="IPR045865">
    <property type="entry name" value="ACT-like_dom_sf"/>
</dbReference>
<comment type="function">
    <text evidence="1">In eubacteria ppGpp (guanosine 3'-diphosphate 5'-diphosphate) is a mediator of the stringent response that coordinates a variety of cellular activities in response to changes in nutritional abundance.</text>
</comment>
<dbReference type="Gene3D" id="3.30.460.10">
    <property type="entry name" value="Beta Polymerase, domain 2"/>
    <property type="match status" value="1"/>
</dbReference>
<dbReference type="OrthoDB" id="9805041at2"/>
<dbReference type="Proteomes" id="UP000002534">
    <property type="component" value="Chromosome"/>
</dbReference>
<dbReference type="NCBIfam" id="TIGR00691">
    <property type="entry name" value="spoT_relA"/>
    <property type="match status" value="1"/>
</dbReference>
<dbReference type="InterPro" id="IPR045600">
    <property type="entry name" value="RelA/SpoT_AH_RIS"/>
</dbReference>